<comment type="caution">
    <text evidence="7">The sequence shown here is derived from an EMBL/GenBank/DDBJ whole genome shotgun (WGS) entry which is preliminary data.</text>
</comment>
<dbReference type="InterPro" id="IPR000361">
    <property type="entry name" value="ATAP_core_dom"/>
</dbReference>
<dbReference type="InterPro" id="IPR036873">
    <property type="entry name" value="Rhodanese-like_dom_sf"/>
</dbReference>
<dbReference type="SUPFAM" id="SSF52833">
    <property type="entry name" value="Thioredoxin-like"/>
    <property type="match status" value="1"/>
</dbReference>
<gene>
    <name evidence="7" type="ORF">GCM10007901_16530</name>
</gene>
<dbReference type="CDD" id="cd03028">
    <property type="entry name" value="GRX_PICOT_like"/>
    <property type="match status" value="1"/>
</dbReference>
<protein>
    <submittedName>
        <fullName evidence="7">Glutaredoxin-like protein</fullName>
    </submittedName>
</protein>
<dbReference type="Pfam" id="PF01521">
    <property type="entry name" value="Fe-S_biosyn"/>
    <property type="match status" value="1"/>
</dbReference>
<dbReference type="InterPro" id="IPR035903">
    <property type="entry name" value="HesB-like_dom_sf"/>
</dbReference>
<dbReference type="PANTHER" id="PTHR10293">
    <property type="entry name" value="GLUTAREDOXIN FAMILY MEMBER"/>
    <property type="match status" value="1"/>
</dbReference>
<evidence type="ECO:0000313" key="8">
    <source>
        <dbReference type="Proteomes" id="UP001156670"/>
    </source>
</evidence>
<keyword evidence="1" id="KW-0001">2Fe-2S</keyword>
<dbReference type="Pfam" id="PF00581">
    <property type="entry name" value="Rhodanese"/>
    <property type="match status" value="1"/>
</dbReference>
<keyword evidence="4" id="KW-0411">Iron-sulfur</keyword>
<reference evidence="8" key="1">
    <citation type="journal article" date="2019" name="Int. J. Syst. Evol. Microbiol.">
        <title>The Global Catalogue of Microorganisms (GCM) 10K type strain sequencing project: providing services to taxonomists for standard genome sequencing and annotation.</title>
        <authorList>
            <consortium name="The Broad Institute Genomics Platform"/>
            <consortium name="The Broad Institute Genome Sequencing Center for Infectious Disease"/>
            <person name="Wu L."/>
            <person name="Ma J."/>
        </authorList>
    </citation>
    <scope>NUCLEOTIDE SEQUENCE [LARGE SCALE GENOMIC DNA]</scope>
    <source>
        <strain evidence="8">NBRC 111980</strain>
    </source>
</reference>
<dbReference type="Gene3D" id="3.40.30.10">
    <property type="entry name" value="Glutaredoxin"/>
    <property type="match status" value="1"/>
</dbReference>
<evidence type="ECO:0000256" key="4">
    <source>
        <dbReference type="ARBA" id="ARBA00023014"/>
    </source>
</evidence>
<organism evidence="7 8">
    <name type="scientific">Dyella acidisoli</name>
    <dbReference type="NCBI Taxonomy" id="1867834"/>
    <lineage>
        <taxon>Bacteria</taxon>
        <taxon>Pseudomonadati</taxon>
        <taxon>Pseudomonadota</taxon>
        <taxon>Gammaproteobacteria</taxon>
        <taxon>Lysobacterales</taxon>
        <taxon>Rhodanobacteraceae</taxon>
        <taxon>Dyella</taxon>
    </lineage>
</organism>
<evidence type="ECO:0000256" key="1">
    <source>
        <dbReference type="ARBA" id="ARBA00022714"/>
    </source>
</evidence>
<dbReference type="Gene3D" id="2.60.300.12">
    <property type="entry name" value="HesB-like domain"/>
    <property type="match status" value="1"/>
</dbReference>
<keyword evidence="3" id="KW-0408">Iron</keyword>
<keyword evidence="5" id="KW-0676">Redox-active center</keyword>
<dbReference type="InterPro" id="IPR002109">
    <property type="entry name" value="Glutaredoxin"/>
</dbReference>
<dbReference type="PANTHER" id="PTHR10293:SF16">
    <property type="entry name" value="GLUTAREDOXIN-RELATED PROTEIN 5, MITOCHONDRIAL"/>
    <property type="match status" value="1"/>
</dbReference>
<dbReference type="Pfam" id="PF00462">
    <property type="entry name" value="Glutaredoxin"/>
    <property type="match status" value="1"/>
</dbReference>
<evidence type="ECO:0000313" key="7">
    <source>
        <dbReference type="EMBL" id="GLQ92702.1"/>
    </source>
</evidence>
<dbReference type="InterPro" id="IPR004480">
    <property type="entry name" value="Monothiol_GRX-rel"/>
</dbReference>
<evidence type="ECO:0000256" key="2">
    <source>
        <dbReference type="ARBA" id="ARBA00022723"/>
    </source>
</evidence>
<proteinExistence type="predicted"/>
<dbReference type="SUPFAM" id="SSF52821">
    <property type="entry name" value="Rhodanese/Cell cycle control phosphatase"/>
    <property type="match status" value="1"/>
</dbReference>
<dbReference type="RefSeq" id="WP_284320420.1">
    <property type="nucleotide sequence ID" value="NZ_BSOB01000010.1"/>
</dbReference>
<keyword evidence="8" id="KW-1185">Reference proteome</keyword>
<dbReference type="SUPFAM" id="SSF89360">
    <property type="entry name" value="HesB-like domain"/>
    <property type="match status" value="1"/>
</dbReference>
<dbReference type="Proteomes" id="UP001156670">
    <property type="component" value="Unassembled WGS sequence"/>
</dbReference>
<sequence length="308" mass="32962">MSLDTATRDRIETLLKDHRVVLFMKGTRSQPMCGFSAAATNTLNELLPDYHTVNVLEDQEIREGIKAFGNWPTIPQLYVDGELVGGADIIRQMYGSGELHQLFGAALPDRTPPEITITDKAAEAIRQGTANAQGLALHLEIGPDHSAGFQLAPGSEHDIVVTANGIEVHFDPASAQRAKGIVIDWVSTMQGEGLSLKFPGAGGGVQSMSVQELKNRLAAGNITLIDTRPAQGRAIASPLAQARILEEEGYAALANLPKDTPLAFMCHHGISSRGVADQFVAHGFTQVYSVDGGIDAWAAEIDTSVPRY</sequence>
<evidence type="ECO:0000256" key="3">
    <source>
        <dbReference type="ARBA" id="ARBA00023004"/>
    </source>
</evidence>
<accession>A0ABQ5XPN6</accession>
<dbReference type="SMART" id="SM00450">
    <property type="entry name" value="RHOD"/>
    <property type="match status" value="1"/>
</dbReference>
<keyword evidence="2" id="KW-0479">Metal-binding</keyword>
<evidence type="ECO:0000256" key="5">
    <source>
        <dbReference type="ARBA" id="ARBA00023284"/>
    </source>
</evidence>
<name>A0ABQ5XPN6_9GAMM</name>
<dbReference type="Gene3D" id="3.40.250.10">
    <property type="entry name" value="Rhodanese-like domain"/>
    <property type="match status" value="1"/>
</dbReference>
<dbReference type="InterPro" id="IPR036249">
    <property type="entry name" value="Thioredoxin-like_sf"/>
</dbReference>
<dbReference type="EMBL" id="BSOB01000010">
    <property type="protein sequence ID" value="GLQ92702.1"/>
    <property type="molecule type" value="Genomic_DNA"/>
</dbReference>
<dbReference type="InterPro" id="IPR033658">
    <property type="entry name" value="GRX_PICOT-like"/>
</dbReference>
<dbReference type="PROSITE" id="PS51354">
    <property type="entry name" value="GLUTAREDOXIN_2"/>
    <property type="match status" value="1"/>
</dbReference>
<feature type="domain" description="Rhodanese" evidence="6">
    <location>
        <begin position="218"/>
        <end position="306"/>
    </location>
</feature>
<dbReference type="NCBIfam" id="TIGR00365">
    <property type="entry name" value="Grx4 family monothiol glutaredoxin"/>
    <property type="match status" value="1"/>
</dbReference>
<evidence type="ECO:0000259" key="6">
    <source>
        <dbReference type="PROSITE" id="PS50206"/>
    </source>
</evidence>
<dbReference type="PROSITE" id="PS50206">
    <property type="entry name" value="RHODANESE_3"/>
    <property type="match status" value="1"/>
</dbReference>
<dbReference type="InterPro" id="IPR001763">
    <property type="entry name" value="Rhodanese-like_dom"/>
</dbReference>